<feature type="compositionally biased region" description="Polar residues" evidence="1">
    <location>
        <begin position="271"/>
        <end position="280"/>
    </location>
</feature>
<dbReference type="AlphaFoldDB" id="A0A1M5ZGX7"/>
<accession>A0A1M5ZGX7</accession>
<dbReference type="STRING" id="299255.SAMN02745129_0263"/>
<dbReference type="RefSeq" id="WP_067662248.1">
    <property type="nucleotide sequence ID" value="NZ_FQXG01000011.1"/>
</dbReference>
<evidence type="ECO:0000256" key="2">
    <source>
        <dbReference type="SAM" id="SignalP"/>
    </source>
</evidence>
<dbReference type="EMBL" id="FQXG01000011">
    <property type="protein sequence ID" value="SHI23173.1"/>
    <property type="molecule type" value="Genomic_DNA"/>
</dbReference>
<feature type="domain" description="DUF4097" evidence="3">
    <location>
        <begin position="34"/>
        <end position="251"/>
    </location>
</feature>
<feature type="signal peptide" evidence="2">
    <location>
        <begin position="1"/>
        <end position="19"/>
    </location>
</feature>
<evidence type="ECO:0000256" key="1">
    <source>
        <dbReference type="SAM" id="MobiDB-lite"/>
    </source>
</evidence>
<keyword evidence="2" id="KW-0732">Signal</keyword>
<protein>
    <submittedName>
        <fullName evidence="4">Putative adhesin</fullName>
    </submittedName>
</protein>
<evidence type="ECO:0000313" key="4">
    <source>
        <dbReference type="EMBL" id="SHI23173.1"/>
    </source>
</evidence>
<dbReference type="Pfam" id="PF13349">
    <property type="entry name" value="DUF4097"/>
    <property type="match status" value="1"/>
</dbReference>
<dbReference type="Proteomes" id="UP000184268">
    <property type="component" value="Unassembled WGS sequence"/>
</dbReference>
<evidence type="ECO:0000259" key="3">
    <source>
        <dbReference type="Pfam" id="PF13349"/>
    </source>
</evidence>
<name>A0A1M5ZGX7_9GAMM</name>
<dbReference type="OrthoDB" id="6194490at2"/>
<gene>
    <name evidence="4" type="ORF">SAMN02745129_0263</name>
</gene>
<keyword evidence="5" id="KW-1185">Reference proteome</keyword>
<sequence>MLMRQLGLALMMIPLTLQAQEVDQRLTVSGDTPITITVPRGQLVITGADGDEVRVLGQVDQHAEAFIFEQQQDELVIEVKLPEGWSDRGTRSEEHSNLRITLPRSVQVQAQGISTDMEASGLTQLKLNGVSSDIKVSAGEGRFDLQSVSGDLTLTELAGEVRGEAVSGDIRGENLKGELRLRAVSGDLRLSEVSGDLALESVSGDIQVSGQSLSRLHSRSVSGDVALSVSEPAPGLELSLETVSGDAKLKLAEPRNLELAARTGPGGSIRNGWSSDKPTTTKYARNEELNLTLGQGEASVRLNTVSGDLRLEP</sequence>
<proteinExistence type="predicted"/>
<feature type="region of interest" description="Disordered" evidence="1">
    <location>
        <begin position="261"/>
        <end position="280"/>
    </location>
</feature>
<evidence type="ECO:0000313" key="5">
    <source>
        <dbReference type="Proteomes" id="UP000184268"/>
    </source>
</evidence>
<dbReference type="InterPro" id="IPR025164">
    <property type="entry name" value="Toastrack_DUF4097"/>
</dbReference>
<dbReference type="Gene3D" id="2.160.20.120">
    <property type="match status" value="1"/>
</dbReference>
<organism evidence="4 5">
    <name type="scientific">Ferrimonas marina</name>
    <dbReference type="NCBI Taxonomy" id="299255"/>
    <lineage>
        <taxon>Bacteria</taxon>
        <taxon>Pseudomonadati</taxon>
        <taxon>Pseudomonadota</taxon>
        <taxon>Gammaproteobacteria</taxon>
        <taxon>Alteromonadales</taxon>
        <taxon>Ferrimonadaceae</taxon>
        <taxon>Ferrimonas</taxon>
    </lineage>
</organism>
<reference evidence="4 5" key="1">
    <citation type="submission" date="2016-11" db="EMBL/GenBank/DDBJ databases">
        <authorList>
            <person name="Jaros S."/>
            <person name="Januszkiewicz K."/>
            <person name="Wedrychowicz H."/>
        </authorList>
    </citation>
    <scope>NUCLEOTIDE SEQUENCE [LARGE SCALE GENOMIC DNA]</scope>
    <source>
        <strain evidence="4 5">DSM 16917</strain>
    </source>
</reference>
<feature type="chain" id="PRO_5009915469" evidence="2">
    <location>
        <begin position="20"/>
        <end position="313"/>
    </location>
</feature>